<keyword evidence="2" id="KW-0012">Acyltransferase</keyword>
<dbReference type="InterPro" id="IPR016181">
    <property type="entry name" value="Acyl_CoA_acyltransferase"/>
</dbReference>
<evidence type="ECO:0000256" key="1">
    <source>
        <dbReference type="ARBA" id="ARBA00022679"/>
    </source>
</evidence>
<dbReference type="PANTHER" id="PTHR43877:SF1">
    <property type="entry name" value="ACETYLTRANSFERASE"/>
    <property type="match status" value="1"/>
</dbReference>
<dbReference type="InterPro" id="IPR000182">
    <property type="entry name" value="GNAT_dom"/>
</dbReference>
<proteinExistence type="predicted"/>
<evidence type="ECO:0000256" key="3">
    <source>
        <dbReference type="SAM" id="Phobius"/>
    </source>
</evidence>
<feature type="domain" description="N-acetyltransferase" evidence="4">
    <location>
        <begin position="1"/>
        <end position="103"/>
    </location>
</feature>
<dbReference type="Proteomes" id="UP001157017">
    <property type="component" value="Unassembled WGS sequence"/>
</dbReference>
<keyword evidence="3" id="KW-0472">Membrane</keyword>
<dbReference type="InterPro" id="IPR050832">
    <property type="entry name" value="Bact_Acetyltransf"/>
</dbReference>
<reference evidence="6" key="1">
    <citation type="journal article" date="2019" name="Int. J. Syst. Evol. Microbiol.">
        <title>The Global Catalogue of Microorganisms (GCM) 10K type strain sequencing project: providing services to taxonomists for standard genome sequencing and annotation.</title>
        <authorList>
            <consortium name="The Broad Institute Genomics Platform"/>
            <consortium name="The Broad Institute Genome Sequencing Center for Infectious Disease"/>
            <person name="Wu L."/>
            <person name="Ma J."/>
        </authorList>
    </citation>
    <scope>NUCLEOTIDE SEQUENCE [LARGE SCALE GENOMIC DNA]</scope>
    <source>
        <strain evidence="6">NBRC 108730</strain>
    </source>
</reference>
<feature type="transmembrane region" description="Helical" evidence="3">
    <location>
        <begin position="12"/>
        <end position="32"/>
    </location>
</feature>
<comment type="caution">
    <text evidence="5">The sequence shown here is derived from an EMBL/GenBank/DDBJ whole genome shotgun (WGS) entry which is preliminary data.</text>
</comment>
<organism evidence="5 6">
    <name type="scientific">Angustibacter aerolatus</name>
    <dbReference type="NCBI Taxonomy" id="1162965"/>
    <lineage>
        <taxon>Bacteria</taxon>
        <taxon>Bacillati</taxon>
        <taxon>Actinomycetota</taxon>
        <taxon>Actinomycetes</taxon>
        <taxon>Kineosporiales</taxon>
        <taxon>Kineosporiaceae</taxon>
    </lineage>
</organism>
<evidence type="ECO:0000259" key="4">
    <source>
        <dbReference type="PROSITE" id="PS51186"/>
    </source>
</evidence>
<evidence type="ECO:0000313" key="6">
    <source>
        <dbReference type="Proteomes" id="UP001157017"/>
    </source>
</evidence>
<keyword evidence="3" id="KW-0812">Transmembrane</keyword>
<dbReference type="Pfam" id="PF00583">
    <property type="entry name" value="Acetyltransf_1"/>
    <property type="match status" value="1"/>
</dbReference>
<dbReference type="Gene3D" id="3.40.630.30">
    <property type="match status" value="1"/>
</dbReference>
<evidence type="ECO:0000256" key="2">
    <source>
        <dbReference type="ARBA" id="ARBA00023315"/>
    </source>
</evidence>
<name>A0ABQ6JLU6_9ACTN</name>
<accession>A0ABQ6JLU6</accession>
<dbReference type="EMBL" id="BSUZ01000001">
    <property type="protein sequence ID" value="GMA88874.1"/>
    <property type="molecule type" value="Genomic_DNA"/>
</dbReference>
<dbReference type="PANTHER" id="PTHR43877">
    <property type="entry name" value="AMINOALKYLPHOSPHONATE N-ACETYLTRANSFERASE-RELATED-RELATED"/>
    <property type="match status" value="1"/>
</dbReference>
<protein>
    <recommendedName>
        <fullName evidence="4">N-acetyltransferase domain-containing protein</fullName>
    </recommendedName>
</protein>
<dbReference type="CDD" id="cd04301">
    <property type="entry name" value="NAT_SF"/>
    <property type="match status" value="1"/>
</dbReference>
<sequence length="107" mass="11886">MSIRVDDEDGELVAGLSGWTWGTCAGVAMLWVREDSRRDGWGARLLHEAEQVARERGCRQVVVSSFTFQAPGFYQRHGYVEHGRTTALPVQGEADVHMTKVLMPPTA</sequence>
<evidence type="ECO:0000313" key="5">
    <source>
        <dbReference type="EMBL" id="GMA88874.1"/>
    </source>
</evidence>
<dbReference type="SUPFAM" id="SSF55729">
    <property type="entry name" value="Acyl-CoA N-acyltransferases (Nat)"/>
    <property type="match status" value="1"/>
</dbReference>
<keyword evidence="3" id="KW-1133">Transmembrane helix</keyword>
<dbReference type="PROSITE" id="PS51186">
    <property type="entry name" value="GNAT"/>
    <property type="match status" value="1"/>
</dbReference>
<keyword evidence="6" id="KW-1185">Reference proteome</keyword>
<gene>
    <name evidence="5" type="ORF">GCM10025868_41240</name>
</gene>
<keyword evidence="1" id="KW-0808">Transferase</keyword>